<gene>
    <name evidence="1" type="ORF">SAMN05444412_107173</name>
</gene>
<sequence length="89" mass="10317">MPTPNKCIGIYKGNSAIFDGYGNEFYPRLKRDASSFEFFGIVFNGKSRPDVGKKFDLFIRTFHFSFVSLLKFNKVSVRDIWEFLECLGN</sequence>
<comment type="caution">
    <text evidence="1">The sequence shown here is derived from an EMBL/GenBank/DDBJ whole genome shotgun (WGS) entry which is preliminary data.</text>
</comment>
<reference evidence="1 2" key="1">
    <citation type="submission" date="2016-10" db="EMBL/GenBank/DDBJ databases">
        <authorList>
            <person name="Varghese N."/>
            <person name="Submissions S."/>
        </authorList>
    </citation>
    <scope>NUCLEOTIDE SEQUENCE [LARGE SCALE GENOMIC DNA]</scope>
    <source>
        <strain evidence="1 2">DSM 17997</strain>
    </source>
</reference>
<evidence type="ECO:0008006" key="3">
    <source>
        <dbReference type="Google" id="ProtNLM"/>
    </source>
</evidence>
<accession>A0A1H3R493</accession>
<protein>
    <recommendedName>
        <fullName evidence="3">LAGLIDADG homing endonuclease</fullName>
    </recommendedName>
</protein>
<dbReference type="Proteomes" id="UP000199663">
    <property type="component" value="Unassembled WGS sequence"/>
</dbReference>
<dbReference type="EMBL" id="FNQC01000007">
    <property type="protein sequence ID" value="SDZ20323.1"/>
    <property type="molecule type" value="Genomic_DNA"/>
</dbReference>
<proteinExistence type="predicted"/>
<keyword evidence="2" id="KW-1185">Reference proteome</keyword>
<evidence type="ECO:0000313" key="2">
    <source>
        <dbReference type="Proteomes" id="UP000199663"/>
    </source>
</evidence>
<name>A0A1H3R493_9BACT</name>
<organism evidence="1 2">
    <name type="scientific">Rhodonellum ikkaensis</name>
    <dbReference type="NCBI Taxonomy" id="336829"/>
    <lineage>
        <taxon>Bacteria</taxon>
        <taxon>Pseudomonadati</taxon>
        <taxon>Bacteroidota</taxon>
        <taxon>Cytophagia</taxon>
        <taxon>Cytophagales</taxon>
        <taxon>Cytophagaceae</taxon>
        <taxon>Rhodonellum</taxon>
    </lineage>
</organism>
<evidence type="ECO:0000313" key="1">
    <source>
        <dbReference type="EMBL" id="SDZ20323.1"/>
    </source>
</evidence>